<evidence type="ECO:0000313" key="2">
    <source>
        <dbReference type="Proteomes" id="UP001589627"/>
    </source>
</evidence>
<dbReference type="Proteomes" id="UP001589627">
    <property type="component" value="Unassembled WGS sequence"/>
</dbReference>
<proteinExistence type="predicted"/>
<dbReference type="InterPro" id="IPR017853">
    <property type="entry name" value="GH"/>
</dbReference>
<dbReference type="SUPFAM" id="SSF51445">
    <property type="entry name" value="(Trans)glycosidases"/>
    <property type="match status" value="1"/>
</dbReference>
<reference evidence="1 2" key="1">
    <citation type="submission" date="2024-09" db="EMBL/GenBank/DDBJ databases">
        <authorList>
            <person name="Sun Q."/>
            <person name="Mori K."/>
        </authorList>
    </citation>
    <scope>NUCLEOTIDE SEQUENCE [LARGE SCALE GENOMIC DNA]</scope>
    <source>
        <strain evidence="1 2">TBRC 0563</strain>
    </source>
</reference>
<evidence type="ECO:0008006" key="3">
    <source>
        <dbReference type="Google" id="ProtNLM"/>
    </source>
</evidence>
<dbReference type="Gene3D" id="3.20.20.80">
    <property type="entry name" value="Glycosidases"/>
    <property type="match status" value="1"/>
</dbReference>
<sequence>MCYDVGRVLGMQWRPEFDPRVVHRELEIIKTDLHCNAVRVCGRDIGRLMTTAEDALSQELEVWFQPDLWDRSPRVTLAYVTKAATAAQALHERWPGRVVFSVGTELTLFMRGIISGRTFHRRLAHPSFHENVIAGTHNKPLNVFLTQASESVRRVFGGPITYAALIWEAVDWDLFDIISVDHYREERTKVRYLDRLQPLLTIGKPVVVTEFGMRAYQGAESSGTLGVGIIDYRSLGLHQLPVIGRFVRPRLNGPYVRDEALQAREIADTLASLQASGVDGAFVCTFVEPLSPYDPDPRHDLDMSALSLVKTCGNGRGDTYPDMSWEPKQSFRAVADFYAGTPGQR</sequence>
<accession>A0ABV5YF41</accession>
<organism evidence="1 2">
    <name type="scientific">Actinoallomurus acaciae</name>
    <dbReference type="NCBI Taxonomy" id="502577"/>
    <lineage>
        <taxon>Bacteria</taxon>
        <taxon>Bacillati</taxon>
        <taxon>Actinomycetota</taxon>
        <taxon>Actinomycetes</taxon>
        <taxon>Streptosporangiales</taxon>
        <taxon>Thermomonosporaceae</taxon>
        <taxon>Actinoallomurus</taxon>
    </lineage>
</organism>
<name>A0ABV5YF41_9ACTN</name>
<keyword evidence="2" id="KW-1185">Reference proteome</keyword>
<comment type="caution">
    <text evidence="1">The sequence shown here is derived from an EMBL/GenBank/DDBJ whole genome shotgun (WGS) entry which is preliminary data.</text>
</comment>
<gene>
    <name evidence="1" type="ORF">ACFFNX_12850</name>
</gene>
<dbReference type="EMBL" id="JBHLZP010000073">
    <property type="protein sequence ID" value="MFB9833077.1"/>
    <property type="molecule type" value="Genomic_DNA"/>
</dbReference>
<dbReference type="RefSeq" id="WP_378200008.1">
    <property type="nucleotide sequence ID" value="NZ_JBHLZP010000073.1"/>
</dbReference>
<protein>
    <recommendedName>
        <fullName evidence="3">Abortive infection protein</fullName>
    </recommendedName>
</protein>
<evidence type="ECO:0000313" key="1">
    <source>
        <dbReference type="EMBL" id="MFB9833077.1"/>
    </source>
</evidence>